<accession>F2JZ39</accession>
<reference evidence="1 2" key="1">
    <citation type="journal article" date="2012" name="Stand. Genomic Sci.">
        <title>Complete genome sequence of the melanogenic marine bacterium Marinomonas mediterranea type strain (MMB-1(T)).</title>
        <authorList>
            <person name="Lucas-Elio P."/>
            <person name="Goodwin L."/>
            <person name="Woyke T."/>
            <person name="Pitluck S."/>
            <person name="Nolan M."/>
            <person name="Kyrpides N.C."/>
            <person name="Detter J.C."/>
            <person name="Copeland A."/>
            <person name="Teshima H."/>
            <person name="Bruce D."/>
            <person name="Detter C."/>
            <person name="Tapia R."/>
            <person name="Han S."/>
            <person name="Land M.L."/>
            <person name="Ivanova N."/>
            <person name="Mikhailova N."/>
            <person name="Johnston A.W."/>
            <person name="Sanchez-Amat A."/>
        </authorList>
    </citation>
    <scope>NUCLEOTIDE SEQUENCE [LARGE SCALE GENOMIC DNA]</scope>
    <source>
        <strain evidence="2">ATCC 700492 / JCM 21426 / NBRC 103028 / MMB-1</strain>
    </source>
</reference>
<keyword evidence="2" id="KW-1185">Reference proteome</keyword>
<dbReference type="EMBL" id="CP002583">
    <property type="protein sequence ID" value="ADZ92017.1"/>
    <property type="molecule type" value="Genomic_DNA"/>
</dbReference>
<sequence>MTDLKQLVKEEVVKNIIDKLVFGLMAALIVFGVQKCSDTNQREQIEREAILRLDSGFVLNEAKILQSTFSDYVSVIAESISLVLPPTQVKEQQLLLLRVRIESSVEVLSVHRSSIAAESTAFVAQITALNTKLRSFDSGKIEEYQEDLNALKIKYGALLKIIKTSAIDLLPE</sequence>
<dbReference type="Proteomes" id="UP000001062">
    <property type="component" value="Chromosome"/>
</dbReference>
<gene>
    <name evidence="1" type="ordered locus">Marme_2794</name>
</gene>
<dbReference type="AlphaFoldDB" id="F2JZ39"/>
<protein>
    <submittedName>
        <fullName evidence="1">Uncharacterized protein</fullName>
    </submittedName>
</protein>
<dbReference type="KEGG" id="mme:Marme_2794"/>
<proteinExistence type="predicted"/>
<organism evidence="1 2">
    <name type="scientific">Marinomonas mediterranea (strain ATCC 700492 / JCM 21426 / NBRC 103028 / MMB-1)</name>
    <dbReference type="NCBI Taxonomy" id="717774"/>
    <lineage>
        <taxon>Bacteria</taxon>
        <taxon>Pseudomonadati</taxon>
        <taxon>Pseudomonadota</taxon>
        <taxon>Gammaproteobacteria</taxon>
        <taxon>Oceanospirillales</taxon>
        <taxon>Oceanospirillaceae</taxon>
        <taxon>Marinomonas</taxon>
    </lineage>
</organism>
<dbReference type="HOGENOM" id="CLU_1553433_0_0_6"/>
<evidence type="ECO:0000313" key="2">
    <source>
        <dbReference type="Proteomes" id="UP000001062"/>
    </source>
</evidence>
<name>F2JZ39_MARM1</name>
<dbReference type="PATRIC" id="fig|717774.3.peg.2876"/>
<evidence type="ECO:0000313" key="1">
    <source>
        <dbReference type="EMBL" id="ADZ92017.1"/>
    </source>
</evidence>
<dbReference type="RefSeq" id="WP_013661920.1">
    <property type="nucleotide sequence ID" value="NC_015276.1"/>
</dbReference>